<feature type="compositionally biased region" description="Basic and acidic residues" evidence="2">
    <location>
        <begin position="338"/>
        <end position="348"/>
    </location>
</feature>
<feature type="compositionally biased region" description="Basic and acidic residues" evidence="2">
    <location>
        <begin position="254"/>
        <end position="278"/>
    </location>
</feature>
<dbReference type="STRING" id="1316194.A0A1Q5ULN7"/>
<feature type="compositionally biased region" description="Polar residues" evidence="2">
    <location>
        <begin position="349"/>
        <end position="363"/>
    </location>
</feature>
<feature type="compositionally biased region" description="Basic and acidic residues" evidence="2">
    <location>
        <begin position="215"/>
        <end position="235"/>
    </location>
</feature>
<comment type="caution">
    <text evidence="3">The sequence shown here is derived from an EMBL/GenBank/DDBJ whole genome shotgun (WGS) entry which is preliminary data.</text>
</comment>
<feature type="compositionally biased region" description="Basic and acidic residues" evidence="2">
    <location>
        <begin position="389"/>
        <end position="405"/>
    </location>
</feature>
<protein>
    <submittedName>
        <fullName evidence="3">Uncharacterized protein</fullName>
    </submittedName>
</protein>
<dbReference type="EMBL" id="MNBE01000130">
    <property type="protein sequence ID" value="OKP13369.1"/>
    <property type="molecule type" value="Genomic_DNA"/>
</dbReference>
<accession>A0A1Q5ULN7</accession>
<feature type="coiled-coil region" evidence="1">
    <location>
        <begin position="176"/>
        <end position="215"/>
    </location>
</feature>
<evidence type="ECO:0000256" key="2">
    <source>
        <dbReference type="SAM" id="MobiDB-lite"/>
    </source>
</evidence>
<organism evidence="3 4">
    <name type="scientific">Penicillium subrubescens</name>
    <dbReference type="NCBI Taxonomy" id="1316194"/>
    <lineage>
        <taxon>Eukaryota</taxon>
        <taxon>Fungi</taxon>
        <taxon>Dikarya</taxon>
        <taxon>Ascomycota</taxon>
        <taxon>Pezizomycotina</taxon>
        <taxon>Eurotiomycetes</taxon>
        <taxon>Eurotiomycetidae</taxon>
        <taxon>Eurotiales</taxon>
        <taxon>Aspergillaceae</taxon>
        <taxon>Penicillium</taxon>
    </lineage>
</organism>
<dbReference type="Proteomes" id="UP000186955">
    <property type="component" value="Unassembled WGS sequence"/>
</dbReference>
<feature type="compositionally biased region" description="Acidic residues" evidence="2">
    <location>
        <begin position="365"/>
        <end position="376"/>
    </location>
</feature>
<reference evidence="3 4" key="1">
    <citation type="submission" date="2016-10" db="EMBL/GenBank/DDBJ databases">
        <title>Genome sequence of the ascomycete fungus Penicillium subrubescens.</title>
        <authorList>
            <person name="De Vries R.P."/>
            <person name="Peng M."/>
            <person name="Dilokpimol A."/>
            <person name="Hilden K."/>
            <person name="Makela M.R."/>
            <person name="Grigoriev I."/>
            <person name="Riley R."/>
            <person name="Granchi Z."/>
        </authorList>
    </citation>
    <scope>NUCLEOTIDE SEQUENCE [LARGE SCALE GENOMIC DNA]</scope>
    <source>
        <strain evidence="3 4">CBS 132785</strain>
    </source>
</reference>
<proteinExistence type="predicted"/>
<dbReference type="AlphaFoldDB" id="A0A1Q5ULN7"/>
<evidence type="ECO:0000256" key="1">
    <source>
        <dbReference type="SAM" id="Coils"/>
    </source>
</evidence>
<feature type="compositionally biased region" description="Basic and acidic residues" evidence="2">
    <location>
        <begin position="300"/>
        <end position="314"/>
    </location>
</feature>
<sequence length="438" mass="50032">MVFTGWPAPDPNFPPNESLQWALRTSKELSDYKTQAILLEELICRVEDPRPLFNELDQLYGHAKGDLIQFYESLTSQYLLATDEDSCWELLQRLEAAASEFKPTPKDDVCAATRWNGLGVQNALARSISEEEELLEQNSELAKTLSEALPYSQKAIDNPRWPDPHEARGQVNDRFKEDISHRLHKLELELLKYKRQALEKELHDVRSRLELEKFENEEKPRAKKEEIPKPREDTSGRGLGFLVQRPSSSPEISYNRKDDPTGEQDKQDGHKVKLRQPEDDAVEDTIPLTHEPEEINYDTSAHENKEHQTSEKPYRYASVAEPQDEPTTLDESGQDPAEPSRSEVRGRQTTELQPETAQPQVTSELAEDVIVEESIGEESVHSADGSEEMLAHVREEVPSEDERPSRPPSSLGRSSKRDSQDLENRSIRMIGYSEEILD</sequence>
<feature type="compositionally biased region" description="Basic and acidic residues" evidence="2">
    <location>
        <begin position="415"/>
        <end position="426"/>
    </location>
</feature>
<feature type="region of interest" description="Disordered" evidence="2">
    <location>
        <begin position="215"/>
        <end position="438"/>
    </location>
</feature>
<keyword evidence="1" id="KW-0175">Coiled coil</keyword>
<evidence type="ECO:0000313" key="3">
    <source>
        <dbReference type="EMBL" id="OKP13369.1"/>
    </source>
</evidence>
<name>A0A1Q5ULN7_9EURO</name>
<gene>
    <name evidence="3" type="ORF">PENSUB_971</name>
</gene>
<evidence type="ECO:0000313" key="4">
    <source>
        <dbReference type="Proteomes" id="UP000186955"/>
    </source>
</evidence>
<keyword evidence="4" id="KW-1185">Reference proteome</keyword>